<name>A0A1F7TYA4_9BACT</name>
<dbReference type="SUPFAM" id="SSF56059">
    <property type="entry name" value="Glutathione synthetase ATP-binding domain-like"/>
    <property type="match status" value="1"/>
</dbReference>
<dbReference type="InterPro" id="IPR020476">
    <property type="entry name" value="Nudix_hydrolase"/>
</dbReference>
<organism evidence="4 5">
    <name type="scientific">Candidatus Uhrbacteria bacterium RIFCSPHIGHO2_02_FULL_53_13</name>
    <dbReference type="NCBI Taxonomy" id="1802389"/>
    <lineage>
        <taxon>Bacteria</taxon>
        <taxon>Candidatus Uhriibacteriota</taxon>
    </lineage>
</organism>
<dbReference type="STRING" id="1802389.A3C17_04320"/>
<dbReference type="InterPro" id="IPR020084">
    <property type="entry name" value="NUDIX_hydrolase_CS"/>
</dbReference>
<dbReference type="Pfam" id="PF00293">
    <property type="entry name" value="NUDIX"/>
    <property type="match status" value="1"/>
</dbReference>
<accession>A0A1F7TYA4</accession>
<dbReference type="AlphaFoldDB" id="A0A1F7TYA4"/>
<keyword evidence="1 2" id="KW-0378">Hydrolase</keyword>
<dbReference type="GO" id="GO:0004081">
    <property type="term" value="F:bis(5'-nucleosyl)-tetraphosphatase (asymmetrical) activity"/>
    <property type="evidence" value="ECO:0007669"/>
    <property type="project" value="TreeGrafter"/>
</dbReference>
<dbReference type="PRINTS" id="PR00502">
    <property type="entry name" value="NUDIXFAMILY"/>
</dbReference>
<dbReference type="PANTHER" id="PTHR21340">
    <property type="entry name" value="DIADENOSINE 5,5-P1,P4-TETRAPHOSPHATE PYROPHOSPHOHYDROLASE MUTT"/>
    <property type="match status" value="1"/>
</dbReference>
<dbReference type="CDD" id="cd03673">
    <property type="entry name" value="NUDIX_Ap6A_hydrolase"/>
    <property type="match status" value="1"/>
</dbReference>
<dbReference type="GO" id="GO:0006754">
    <property type="term" value="P:ATP biosynthetic process"/>
    <property type="evidence" value="ECO:0007669"/>
    <property type="project" value="TreeGrafter"/>
</dbReference>
<dbReference type="Gene3D" id="3.90.79.10">
    <property type="entry name" value="Nucleoside Triphosphate Pyrophosphohydrolase"/>
    <property type="match status" value="1"/>
</dbReference>
<protein>
    <recommendedName>
        <fullName evidence="3">Nudix hydrolase domain-containing protein</fullName>
    </recommendedName>
</protein>
<dbReference type="InterPro" id="IPR015797">
    <property type="entry name" value="NUDIX_hydrolase-like_dom_sf"/>
</dbReference>
<dbReference type="PROSITE" id="PS51462">
    <property type="entry name" value="NUDIX"/>
    <property type="match status" value="1"/>
</dbReference>
<dbReference type="GO" id="GO:0006167">
    <property type="term" value="P:AMP biosynthetic process"/>
    <property type="evidence" value="ECO:0007669"/>
    <property type="project" value="TreeGrafter"/>
</dbReference>
<proteinExistence type="inferred from homology"/>
<feature type="domain" description="Nudix hydrolase" evidence="3">
    <location>
        <begin position="3"/>
        <end position="130"/>
    </location>
</feature>
<dbReference type="InterPro" id="IPR000086">
    <property type="entry name" value="NUDIX_hydrolase_dom"/>
</dbReference>
<dbReference type="SUPFAM" id="SSF55811">
    <property type="entry name" value="Nudix"/>
    <property type="match status" value="1"/>
</dbReference>
<evidence type="ECO:0000313" key="4">
    <source>
        <dbReference type="EMBL" id="OGL70417.1"/>
    </source>
</evidence>
<evidence type="ECO:0000256" key="1">
    <source>
        <dbReference type="ARBA" id="ARBA00022801"/>
    </source>
</evidence>
<evidence type="ECO:0000256" key="2">
    <source>
        <dbReference type="RuleBase" id="RU003476"/>
    </source>
</evidence>
<comment type="similarity">
    <text evidence="2">Belongs to the Nudix hydrolase family.</text>
</comment>
<dbReference type="Proteomes" id="UP000177097">
    <property type="component" value="Unassembled WGS sequence"/>
</dbReference>
<evidence type="ECO:0000259" key="3">
    <source>
        <dbReference type="PROSITE" id="PS51462"/>
    </source>
</evidence>
<gene>
    <name evidence="4" type="ORF">A3C17_04320</name>
</gene>
<comment type="caution">
    <text evidence="4">The sequence shown here is derived from an EMBL/GenBank/DDBJ whole genome shotgun (WGS) entry which is preliminary data.</text>
</comment>
<reference evidence="4 5" key="1">
    <citation type="journal article" date="2016" name="Nat. Commun.">
        <title>Thousands of microbial genomes shed light on interconnected biogeochemical processes in an aquifer system.</title>
        <authorList>
            <person name="Anantharaman K."/>
            <person name="Brown C.T."/>
            <person name="Hug L.A."/>
            <person name="Sharon I."/>
            <person name="Castelle C.J."/>
            <person name="Probst A.J."/>
            <person name="Thomas B.C."/>
            <person name="Singh A."/>
            <person name="Wilkins M.J."/>
            <person name="Karaoz U."/>
            <person name="Brodie E.L."/>
            <person name="Williams K.H."/>
            <person name="Hubbard S.S."/>
            <person name="Banfield J.F."/>
        </authorList>
    </citation>
    <scope>NUCLEOTIDE SEQUENCE [LARGE SCALE GENOMIC DNA]</scope>
</reference>
<evidence type="ECO:0000313" key="5">
    <source>
        <dbReference type="Proteomes" id="UP000177097"/>
    </source>
</evidence>
<sequence length="381" mass="43414">MSANIAKAGAVVFRCQSSKVEVLLVHRAKQDDWTFPKGHVEKEEWLQEAALREVREETGVRSVTLGRLQDAYYEDDAGRSVQLAMYLGVDIDRPSPELQNARKGTAWVNLRDVAMKLTYENLREYWQKCVYPLLHKISRQPNVRARCSVIYSSKESYGLGVQMLVRTLEQGRVLAKKYELKQFRADVGTSKARQVLYFLTNAPSTKTAAWWAKEQSGAHVVNAYGIESCDAKSVIQSKLSKLSIPVPALFPYDTKGKPKNVLLKSERHGIRKNGIFGRFLQDPWLLYWEENLQKKGWEEHKVWSVGGKLFAGNSKIISEQLLRAVQRIHGACGFEVLSVDLFMNREGKFFIIDVNRSPAFYQSVEAREAFALFVSLLSRMS</sequence>
<dbReference type="PANTHER" id="PTHR21340:SF0">
    <property type="entry name" value="BIS(5'-NUCLEOSYL)-TETRAPHOSPHATASE [ASYMMETRICAL]"/>
    <property type="match status" value="1"/>
</dbReference>
<dbReference type="PROSITE" id="PS00893">
    <property type="entry name" value="NUDIX_BOX"/>
    <property type="match status" value="1"/>
</dbReference>
<dbReference type="EMBL" id="MGDX01000030">
    <property type="protein sequence ID" value="OGL70417.1"/>
    <property type="molecule type" value="Genomic_DNA"/>
</dbReference>
<dbReference type="InterPro" id="IPR051325">
    <property type="entry name" value="Nudix_hydrolase_domain"/>
</dbReference>